<keyword evidence="6 7" id="KW-0472">Membrane</keyword>
<keyword evidence="10" id="KW-1185">Reference proteome</keyword>
<evidence type="ECO:0000313" key="10">
    <source>
        <dbReference type="Proteomes" id="UP000245202"/>
    </source>
</evidence>
<dbReference type="GO" id="GO:0055085">
    <property type="term" value="P:transmembrane transport"/>
    <property type="evidence" value="ECO:0007669"/>
    <property type="project" value="InterPro"/>
</dbReference>
<evidence type="ECO:0000256" key="6">
    <source>
        <dbReference type="ARBA" id="ARBA00023136"/>
    </source>
</evidence>
<dbReference type="PROSITE" id="PS50928">
    <property type="entry name" value="ABC_TM1"/>
    <property type="match status" value="1"/>
</dbReference>
<keyword evidence="2 7" id="KW-0813">Transport</keyword>
<name>A0A2R5EYQ1_9BACL</name>
<feature type="transmembrane region" description="Helical" evidence="7">
    <location>
        <begin position="240"/>
        <end position="261"/>
    </location>
</feature>
<comment type="subcellular location">
    <subcellularLocation>
        <location evidence="1 7">Cell membrane</location>
        <topology evidence="1 7">Multi-pass membrane protein</topology>
    </subcellularLocation>
</comment>
<organism evidence="9 10">
    <name type="scientific">Paenibacillus agaridevorans</name>
    <dbReference type="NCBI Taxonomy" id="171404"/>
    <lineage>
        <taxon>Bacteria</taxon>
        <taxon>Bacillati</taxon>
        <taxon>Bacillota</taxon>
        <taxon>Bacilli</taxon>
        <taxon>Bacillales</taxon>
        <taxon>Paenibacillaceae</taxon>
        <taxon>Paenibacillus</taxon>
    </lineage>
</organism>
<evidence type="ECO:0000256" key="3">
    <source>
        <dbReference type="ARBA" id="ARBA00022475"/>
    </source>
</evidence>
<evidence type="ECO:0000256" key="4">
    <source>
        <dbReference type="ARBA" id="ARBA00022692"/>
    </source>
</evidence>
<dbReference type="RefSeq" id="WP_108993450.1">
    <property type="nucleotide sequence ID" value="NZ_BDQX01000171.1"/>
</dbReference>
<feature type="transmembrane region" description="Helical" evidence="7">
    <location>
        <begin position="182"/>
        <end position="207"/>
    </location>
</feature>
<sequence length="276" mass="30906">MLSTNKKMIWILEIKMIILALIALYPLLFIVSMTFKSSQEMALSPLSLPSSINFSNYAATWLQMRFPLVLGNTVLITAGSVTLLVLLGSMAAYPLARRAEKAYSIIYMYFLAGIMLPFQLAMVPLYKLINSMGMVNTYYGAMLIYTALNLPLAIFLYAGFLRTSPKELEEAAKIDGCSLFRAFWLAVFPIIKPVTATVVVLCSLNTWNDFIVPLLFLQDQSYRTITIELYMFVGEHVTNWALLFPGMVLSVLPLLLVYVFLQKYIIKGIAAGSLKG</sequence>
<evidence type="ECO:0000256" key="1">
    <source>
        <dbReference type="ARBA" id="ARBA00004651"/>
    </source>
</evidence>
<feature type="transmembrane region" description="Helical" evidence="7">
    <location>
        <begin position="105"/>
        <end position="126"/>
    </location>
</feature>
<keyword evidence="4 7" id="KW-0812">Transmembrane</keyword>
<proteinExistence type="inferred from homology"/>
<feature type="transmembrane region" description="Helical" evidence="7">
    <location>
        <begin position="12"/>
        <end position="35"/>
    </location>
</feature>
<dbReference type="Gene3D" id="1.10.3720.10">
    <property type="entry name" value="MetI-like"/>
    <property type="match status" value="1"/>
</dbReference>
<dbReference type="InterPro" id="IPR035906">
    <property type="entry name" value="MetI-like_sf"/>
</dbReference>
<comment type="caution">
    <text evidence="9">The sequence shown here is derived from an EMBL/GenBank/DDBJ whole genome shotgun (WGS) entry which is preliminary data.</text>
</comment>
<evidence type="ECO:0000259" key="8">
    <source>
        <dbReference type="PROSITE" id="PS50928"/>
    </source>
</evidence>
<reference evidence="9 10" key="1">
    <citation type="submission" date="2017-08" db="EMBL/GenBank/DDBJ databases">
        <title>Substantial Increase in Enzyme Production by Combined Drug-Resistance Mutations in Paenibacillus agaridevorans.</title>
        <authorList>
            <person name="Tanaka Y."/>
            <person name="Funane K."/>
            <person name="Hosaka T."/>
            <person name="Shiwa Y."/>
            <person name="Fujita N."/>
            <person name="Miyazaki T."/>
            <person name="Yoshikawa H."/>
            <person name="Murakami K."/>
            <person name="Kasahara K."/>
            <person name="Inaoka T."/>
            <person name="Hiraga Y."/>
            <person name="Ochi K."/>
        </authorList>
    </citation>
    <scope>NUCLEOTIDE SEQUENCE [LARGE SCALE GENOMIC DNA]</scope>
    <source>
        <strain evidence="9 10">T-3040</strain>
    </source>
</reference>
<dbReference type="InterPro" id="IPR000515">
    <property type="entry name" value="MetI-like"/>
</dbReference>
<gene>
    <name evidence="9" type="ORF">PAT3040_03097</name>
</gene>
<dbReference type="CDD" id="cd06261">
    <property type="entry name" value="TM_PBP2"/>
    <property type="match status" value="1"/>
</dbReference>
<dbReference type="PANTHER" id="PTHR43744:SF12">
    <property type="entry name" value="ABC TRANSPORTER PERMEASE PROTEIN MG189-RELATED"/>
    <property type="match status" value="1"/>
</dbReference>
<feature type="transmembrane region" description="Helical" evidence="7">
    <location>
        <begin position="69"/>
        <end position="93"/>
    </location>
</feature>
<dbReference type="GO" id="GO:0005886">
    <property type="term" value="C:plasma membrane"/>
    <property type="evidence" value="ECO:0007669"/>
    <property type="project" value="UniProtKB-SubCell"/>
</dbReference>
<evidence type="ECO:0000256" key="2">
    <source>
        <dbReference type="ARBA" id="ARBA00022448"/>
    </source>
</evidence>
<protein>
    <submittedName>
        <fullName evidence="9">Sugar ABC transporter permease</fullName>
    </submittedName>
</protein>
<dbReference type="Proteomes" id="UP000245202">
    <property type="component" value="Unassembled WGS sequence"/>
</dbReference>
<keyword evidence="3" id="KW-1003">Cell membrane</keyword>
<evidence type="ECO:0000256" key="7">
    <source>
        <dbReference type="RuleBase" id="RU363032"/>
    </source>
</evidence>
<dbReference type="EMBL" id="BDQX01000171">
    <property type="protein sequence ID" value="GBG08511.1"/>
    <property type="molecule type" value="Genomic_DNA"/>
</dbReference>
<dbReference type="PANTHER" id="PTHR43744">
    <property type="entry name" value="ABC TRANSPORTER PERMEASE PROTEIN MG189-RELATED-RELATED"/>
    <property type="match status" value="1"/>
</dbReference>
<evidence type="ECO:0000313" key="9">
    <source>
        <dbReference type="EMBL" id="GBG08511.1"/>
    </source>
</evidence>
<evidence type="ECO:0000256" key="5">
    <source>
        <dbReference type="ARBA" id="ARBA00022989"/>
    </source>
</evidence>
<comment type="similarity">
    <text evidence="7">Belongs to the binding-protein-dependent transport system permease family.</text>
</comment>
<dbReference type="AlphaFoldDB" id="A0A2R5EYQ1"/>
<feature type="domain" description="ABC transmembrane type-1" evidence="8">
    <location>
        <begin position="70"/>
        <end position="261"/>
    </location>
</feature>
<keyword evidence="5 7" id="KW-1133">Transmembrane helix</keyword>
<dbReference type="Pfam" id="PF00528">
    <property type="entry name" value="BPD_transp_1"/>
    <property type="match status" value="1"/>
</dbReference>
<accession>A0A2R5EYQ1</accession>
<dbReference type="SUPFAM" id="SSF161098">
    <property type="entry name" value="MetI-like"/>
    <property type="match status" value="1"/>
</dbReference>
<feature type="transmembrane region" description="Helical" evidence="7">
    <location>
        <begin position="138"/>
        <end position="161"/>
    </location>
</feature>